<reference evidence="1 2" key="1">
    <citation type="submission" date="2019-10" db="EMBL/GenBank/DDBJ databases">
        <title>Bifidobacterium from non-human primates.</title>
        <authorList>
            <person name="Modesto M."/>
        </authorList>
    </citation>
    <scope>NUCLEOTIDE SEQUENCE [LARGE SCALE GENOMIC DNA]</scope>
    <source>
        <strain evidence="1 2">SMA1</strain>
    </source>
</reference>
<keyword evidence="2" id="KW-1185">Reference proteome</keyword>
<dbReference type="Pfam" id="PF20310">
    <property type="entry name" value="HTH_Tnp_2"/>
    <property type="match status" value="1"/>
</dbReference>
<evidence type="ECO:0008006" key="3">
    <source>
        <dbReference type="Google" id="ProtNLM"/>
    </source>
</evidence>
<name>A0ABX0C913_9BIFI</name>
<sequence length="189" mass="20118">MFTVGKVAGKRFTPEQQAYLRGLPAVREVSETRIRYSKAFRRHCVERYRAGASPTELFREAGLAPTLIGAKRIERCIARWKNSPLDAEGDDASGVKAAGASVAVPAVASSASVASASPAVSAASSSSVAEPVAAQERVSAWHISSESGMMPELVISQQSHYIAVLEQRVATLERELAASKARHRKKAGA</sequence>
<evidence type="ECO:0000313" key="1">
    <source>
        <dbReference type="EMBL" id="NEH11636.1"/>
    </source>
</evidence>
<gene>
    <name evidence="1" type="ORF">GFD18_05975</name>
</gene>
<dbReference type="RefSeq" id="WP_163198727.1">
    <property type="nucleotide sequence ID" value="NZ_WHZU01000008.1"/>
</dbReference>
<organism evidence="1 2">
    <name type="scientific">Bifidobacterium saimiriisciurei</name>
    <dbReference type="NCBI Taxonomy" id="2661627"/>
    <lineage>
        <taxon>Bacteria</taxon>
        <taxon>Bacillati</taxon>
        <taxon>Actinomycetota</taxon>
        <taxon>Actinomycetes</taxon>
        <taxon>Bifidobacteriales</taxon>
        <taxon>Bifidobacteriaceae</taxon>
        <taxon>Bifidobacterium</taxon>
    </lineage>
</organism>
<accession>A0ABX0C913</accession>
<evidence type="ECO:0000313" key="2">
    <source>
        <dbReference type="Proteomes" id="UP000475155"/>
    </source>
</evidence>
<dbReference type="InterPro" id="IPR046929">
    <property type="entry name" value="HTH_Tnp"/>
</dbReference>
<protein>
    <recommendedName>
        <fullName evidence="3">Transposase</fullName>
    </recommendedName>
</protein>
<proteinExistence type="predicted"/>
<comment type="caution">
    <text evidence="1">The sequence shown here is derived from an EMBL/GenBank/DDBJ whole genome shotgun (WGS) entry which is preliminary data.</text>
</comment>
<dbReference type="Proteomes" id="UP000475155">
    <property type="component" value="Unassembled WGS sequence"/>
</dbReference>
<dbReference type="EMBL" id="WHZU01000008">
    <property type="protein sequence ID" value="NEH11636.1"/>
    <property type="molecule type" value="Genomic_DNA"/>
</dbReference>